<gene>
    <name evidence="1" type="ORF">PhaeoP63_02284</name>
</gene>
<protein>
    <submittedName>
        <fullName evidence="1">Uncharacterized protein</fullName>
    </submittedName>
</protein>
<dbReference type="EMBL" id="CP010784">
    <property type="protein sequence ID" value="ATF06350.1"/>
    <property type="molecule type" value="Genomic_DNA"/>
</dbReference>
<dbReference type="Proteomes" id="UP000217545">
    <property type="component" value="Chromosome"/>
</dbReference>
<reference evidence="1 2" key="1">
    <citation type="journal article" date="2017" name="Front. Microbiol.">
        <title>Phaeobacter piscinae sp. nov., a species of the Roseobacter group and potential aquaculture probiont.</title>
        <authorList>
            <person name="Sonnenschein E.C."/>
            <person name="Phippen C.B.W."/>
            <person name="Nielsen K.F."/>
            <person name="Mateiu R.V."/>
            <person name="Melchiorsen J."/>
            <person name="Gram L."/>
            <person name="Overmann J."/>
            <person name="Freese H.M."/>
        </authorList>
    </citation>
    <scope>NUCLEOTIDE SEQUENCE [LARGE SCALE GENOMIC DNA]</scope>
    <source>
        <strain evidence="1 2">P63</strain>
    </source>
</reference>
<name>A0AAD0EDD8_9RHOB</name>
<dbReference type="RefSeq" id="WP_024097694.1">
    <property type="nucleotide sequence ID" value="NZ_CP010588.1"/>
</dbReference>
<dbReference type="AlphaFoldDB" id="A0AAD0EDD8"/>
<evidence type="ECO:0000313" key="2">
    <source>
        <dbReference type="Proteomes" id="UP000217545"/>
    </source>
</evidence>
<accession>A0AAD0EDD8</accession>
<proteinExistence type="predicted"/>
<organism evidence="1 2">
    <name type="scientific">Phaeobacter gallaeciensis</name>
    <dbReference type="NCBI Taxonomy" id="60890"/>
    <lineage>
        <taxon>Bacteria</taxon>
        <taxon>Pseudomonadati</taxon>
        <taxon>Pseudomonadota</taxon>
        <taxon>Alphaproteobacteria</taxon>
        <taxon>Rhodobacterales</taxon>
        <taxon>Roseobacteraceae</taxon>
        <taxon>Phaeobacter</taxon>
    </lineage>
</organism>
<sequence length="105" mass="11520">MTDAGKEAVAGGDRLTQIEQLMLCVESDLSEPCLDTLWEETKRLLSENETLRAQLQAGRADYGCPDDETALNYIESTYGDDMRCAVSCMFDAIRALKSTSTEGEG</sequence>
<evidence type="ECO:0000313" key="1">
    <source>
        <dbReference type="EMBL" id="ATF06350.1"/>
    </source>
</evidence>
<dbReference type="GeneID" id="31846671"/>